<dbReference type="Gene3D" id="2.60.40.10">
    <property type="entry name" value="Immunoglobulins"/>
    <property type="match status" value="1"/>
</dbReference>
<accession>A0AAE0RQ70</accession>
<name>A0AAE0RQ70_9BIVA</name>
<dbReference type="Pfam" id="PF00041">
    <property type="entry name" value="fn3"/>
    <property type="match status" value="1"/>
</dbReference>
<evidence type="ECO:0000256" key="1">
    <source>
        <dbReference type="SAM" id="Phobius"/>
    </source>
</evidence>
<gene>
    <name evidence="3" type="ORF">CHS0354_026567</name>
</gene>
<dbReference type="Proteomes" id="UP001195483">
    <property type="component" value="Unassembled WGS sequence"/>
</dbReference>
<evidence type="ECO:0000313" key="4">
    <source>
        <dbReference type="Proteomes" id="UP001195483"/>
    </source>
</evidence>
<sequence>MTDSPDQYTFAVSLKTYTENTDDRRNTGLQWEECIYIKDEKPGAPQKLSLISTSEDKTLSVYLERLDCQSGSPFIIKYTVYYCMTQEKKICKGTKHQKDMQREGGFLKLNNLEAEQQYGFWVTASSDMGEGPESDWIYGTPSDNNLTGGEIVGIMIGGLFVLVLAVAGAVFTLRYIKTKRFSIPPIEVPDTLPVYINIPMIQSPQIWKNPESLKKDADNVGDSEHFIQGHTGTESDMKPDINIDVKCNSESSLPDSQHPEIEVITNIQHVINHKLSAVPTVSDYVQSIGHVKSSSQRNKPNRQGQLEAVDCILGVSQHQSTLVNCIAQSKPDVSNYVSNVTNPEWVPVASNSMGHSSVSNCFTGIKTPPTVSEGESFVINDVISVFQIQKMLADRSTKGQPTVSGYVSNVMNSFLLTGNSNSENELSVLASYPNSSSSQPVSTSMNTQCQSSVSGYVTSVINPHLPPPNNKPLLQSAVNDHVFSTQSKPAHSNNQSSMSQ</sequence>
<feature type="domain" description="Fibronectin type-III" evidence="2">
    <location>
        <begin position="44"/>
        <end position="144"/>
    </location>
</feature>
<dbReference type="SUPFAM" id="SSF49265">
    <property type="entry name" value="Fibronectin type III"/>
    <property type="match status" value="1"/>
</dbReference>
<reference evidence="3" key="1">
    <citation type="journal article" date="2021" name="Genome Biol. Evol.">
        <title>A High-Quality Reference Genome for a Parasitic Bivalve with Doubly Uniparental Inheritance (Bivalvia: Unionida).</title>
        <authorList>
            <person name="Smith C.H."/>
        </authorList>
    </citation>
    <scope>NUCLEOTIDE SEQUENCE</scope>
    <source>
        <strain evidence="3">CHS0354</strain>
    </source>
</reference>
<evidence type="ECO:0000259" key="2">
    <source>
        <dbReference type="PROSITE" id="PS50853"/>
    </source>
</evidence>
<dbReference type="EMBL" id="JAEAOA010001578">
    <property type="protein sequence ID" value="KAK3577597.1"/>
    <property type="molecule type" value="Genomic_DNA"/>
</dbReference>
<dbReference type="CDD" id="cd00063">
    <property type="entry name" value="FN3"/>
    <property type="match status" value="1"/>
</dbReference>
<dbReference type="InterPro" id="IPR013783">
    <property type="entry name" value="Ig-like_fold"/>
</dbReference>
<keyword evidence="4" id="KW-1185">Reference proteome</keyword>
<evidence type="ECO:0000313" key="3">
    <source>
        <dbReference type="EMBL" id="KAK3577597.1"/>
    </source>
</evidence>
<keyword evidence="1" id="KW-0472">Membrane</keyword>
<protein>
    <recommendedName>
        <fullName evidence="2">Fibronectin type-III domain-containing protein</fullName>
    </recommendedName>
</protein>
<reference evidence="3" key="2">
    <citation type="journal article" date="2021" name="Genome Biol. Evol.">
        <title>Developing a high-quality reference genome for a parasitic bivalve with doubly uniparental inheritance (Bivalvia: Unionida).</title>
        <authorList>
            <person name="Smith C.H."/>
        </authorList>
    </citation>
    <scope>NUCLEOTIDE SEQUENCE</scope>
    <source>
        <strain evidence="3">CHS0354</strain>
        <tissue evidence="3">Mantle</tissue>
    </source>
</reference>
<proteinExistence type="predicted"/>
<keyword evidence="1" id="KW-1133">Transmembrane helix</keyword>
<feature type="transmembrane region" description="Helical" evidence="1">
    <location>
        <begin position="151"/>
        <end position="173"/>
    </location>
</feature>
<dbReference type="InterPro" id="IPR003961">
    <property type="entry name" value="FN3_dom"/>
</dbReference>
<comment type="caution">
    <text evidence="3">The sequence shown here is derived from an EMBL/GenBank/DDBJ whole genome shotgun (WGS) entry which is preliminary data.</text>
</comment>
<organism evidence="3 4">
    <name type="scientific">Potamilus streckersoni</name>
    <dbReference type="NCBI Taxonomy" id="2493646"/>
    <lineage>
        <taxon>Eukaryota</taxon>
        <taxon>Metazoa</taxon>
        <taxon>Spiralia</taxon>
        <taxon>Lophotrochozoa</taxon>
        <taxon>Mollusca</taxon>
        <taxon>Bivalvia</taxon>
        <taxon>Autobranchia</taxon>
        <taxon>Heteroconchia</taxon>
        <taxon>Palaeoheterodonta</taxon>
        <taxon>Unionida</taxon>
        <taxon>Unionoidea</taxon>
        <taxon>Unionidae</taxon>
        <taxon>Ambleminae</taxon>
        <taxon>Lampsilini</taxon>
        <taxon>Potamilus</taxon>
    </lineage>
</organism>
<dbReference type="InterPro" id="IPR036116">
    <property type="entry name" value="FN3_sf"/>
</dbReference>
<keyword evidence="1" id="KW-0812">Transmembrane</keyword>
<dbReference type="PROSITE" id="PS50853">
    <property type="entry name" value="FN3"/>
    <property type="match status" value="1"/>
</dbReference>
<dbReference type="AlphaFoldDB" id="A0AAE0RQ70"/>
<reference evidence="3" key="3">
    <citation type="submission" date="2023-05" db="EMBL/GenBank/DDBJ databases">
        <authorList>
            <person name="Smith C.H."/>
        </authorList>
    </citation>
    <scope>NUCLEOTIDE SEQUENCE</scope>
    <source>
        <strain evidence="3">CHS0354</strain>
        <tissue evidence="3">Mantle</tissue>
    </source>
</reference>